<comment type="catalytic activity">
    <reaction evidence="2">
        <text>1-(9Z-octadecenoyl)-sn-glycero-3-phosphate + hexadecanoyl-CoA = 1-(9Z)-octadecenoyl-2-hexadecanoyl-sn-glycero-3-phosphate + CoA</text>
        <dbReference type="Rhea" id="RHEA:37143"/>
        <dbReference type="ChEBI" id="CHEBI:57287"/>
        <dbReference type="ChEBI" id="CHEBI:57379"/>
        <dbReference type="ChEBI" id="CHEBI:74544"/>
        <dbReference type="ChEBI" id="CHEBI:74551"/>
    </reaction>
    <physiologicalReaction direction="left-to-right" evidence="2">
        <dbReference type="Rhea" id="RHEA:37144"/>
    </physiologicalReaction>
</comment>
<keyword evidence="11" id="KW-0276">Fatty acid metabolism</keyword>
<keyword evidence="7" id="KW-0444">Lipid biosynthesis</keyword>
<evidence type="ECO:0000256" key="12">
    <source>
        <dbReference type="ARBA" id="ARBA00023098"/>
    </source>
</evidence>
<comment type="caution">
    <text evidence="26">The sequence shown here is derived from an EMBL/GenBank/DDBJ whole genome shotgun (WGS) entry which is preliminary data.</text>
</comment>
<accession>A0A8J1XS56</accession>
<protein>
    <recommendedName>
        <fullName evidence="16">1-acylglycerol-3-phosphate O-acyltransferase ABHD5</fullName>
        <ecNumber evidence="5">2.3.1.51</ecNumber>
    </recommendedName>
    <alternativeName>
        <fullName evidence="17">Abhydrolase domain-containing protein 5</fullName>
    </alternativeName>
</protein>
<keyword evidence="27" id="KW-1185">Reference proteome</keyword>
<keyword evidence="10" id="KW-0221">Differentiation</keyword>
<evidence type="ECO:0000256" key="15">
    <source>
        <dbReference type="ARBA" id="ARBA00038097"/>
    </source>
</evidence>
<dbReference type="PANTHER" id="PTHR42886">
    <property type="entry name" value="RE40534P-RELATED"/>
    <property type="match status" value="1"/>
</dbReference>
<keyword evidence="6" id="KW-0963">Cytoplasm</keyword>
<comment type="catalytic activity">
    <reaction evidence="22">
        <text>1-(5Z,8Z,11Z,14Z-eicosatetraenoyl)-sn-glycero-3-phosphate + (9Z)-octadecenoyl-CoA = 1-(5Z,8Z,11Z,14Z)-eicosatetraenoyl-2-(9Z)-octadecenoyl-sn-glycero-3-phosphate + CoA</text>
        <dbReference type="Rhea" id="RHEA:37455"/>
        <dbReference type="ChEBI" id="CHEBI:57287"/>
        <dbReference type="ChEBI" id="CHEBI:57387"/>
        <dbReference type="ChEBI" id="CHEBI:74938"/>
        <dbReference type="ChEBI" id="CHEBI:74941"/>
    </reaction>
    <physiologicalReaction direction="left-to-right" evidence="22">
        <dbReference type="Rhea" id="RHEA:37456"/>
    </physiologicalReaction>
</comment>
<dbReference type="InterPro" id="IPR029058">
    <property type="entry name" value="AB_hydrolase_fold"/>
</dbReference>
<dbReference type="Gene3D" id="3.40.50.1820">
    <property type="entry name" value="alpha/beta hydrolase"/>
    <property type="match status" value="1"/>
</dbReference>
<feature type="domain" description="AB hydrolase-1" evidence="25">
    <location>
        <begin position="72"/>
        <end position="327"/>
    </location>
</feature>
<evidence type="ECO:0000313" key="26">
    <source>
        <dbReference type="EMBL" id="CAH1779129.1"/>
    </source>
</evidence>
<comment type="subcellular location">
    <subcellularLocation>
        <location evidence="3">Cytoplasm</location>
    </subcellularLocation>
    <subcellularLocation>
        <location evidence="4">Lipid droplet</location>
    </subcellularLocation>
</comment>
<evidence type="ECO:0000256" key="3">
    <source>
        <dbReference type="ARBA" id="ARBA00004496"/>
    </source>
</evidence>
<comment type="catalytic activity">
    <reaction evidence="14">
        <text>1-(9Z-octadecenoyl)-sn-glycero-3-phosphate + octadecanoyl-CoA = 1-(9Z-octadecenoyl)-2-octadecanoyl-sn-glycero-3-phosphate + CoA</text>
        <dbReference type="Rhea" id="RHEA:37147"/>
        <dbReference type="ChEBI" id="CHEBI:57287"/>
        <dbReference type="ChEBI" id="CHEBI:57394"/>
        <dbReference type="ChEBI" id="CHEBI:74544"/>
        <dbReference type="ChEBI" id="CHEBI:74552"/>
    </reaction>
    <physiologicalReaction direction="left-to-right" evidence="14">
        <dbReference type="Rhea" id="RHEA:37148"/>
    </physiologicalReaction>
</comment>
<evidence type="ECO:0000256" key="20">
    <source>
        <dbReference type="ARBA" id="ARBA00047543"/>
    </source>
</evidence>
<comment type="catalytic activity">
    <reaction evidence="21">
        <text>eicosanoyl-CoA + 1-(9Z-octadecenoyl)-sn-glycero-3-phosphate = 1-(9Z)-octadecenoyl-2-eicosanoyl-sn-glycero-3-phosphate + CoA</text>
        <dbReference type="Rhea" id="RHEA:37451"/>
        <dbReference type="ChEBI" id="CHEBI:57287"/>
        <dbReference type="ChEBI" id="CHEBI:57380"/>
        <dbReference type="ChEBI" id="CHEBI:74544"/>
        <dbReference type="ChEBI" id="CHEBI:74937"/>
    </reaction>
    <physiologicalReaction direction="left-to-right" evidence="21">
        <dbReference type="Rhea" id="RHEA:37452"/>
    </physiologicalReaction>
</comment>
<evidence type="ECO:0000256" key="14">
    <source>
        <dbReference type="ARBA" id="ARBA00036296"/>
    </source>
</evidence>
<evidence type="ECO:0000256" key="1">
    <source>
        <dbReference type="ARBA" id="ARBA00000300"/>
    </source>
</evidence>
<keyword evidence="13" id="KW-0012">Acyltransferase</keyword>
<name>A0A8J1XS56_OWEFU</name>
<dbReference type="GO" id="GO:0005739">
    <property type="term" value="C:mitochondrion"/>
    <property type="evidence" value="ECO:0007669"/>
    <property type="project" value="TreeGrafter"/>
</dbReference>
<dbReference type="PANTHER" id="PTHR42886:SF29">
    <property type="entry name" value="PUMMELIG, ISOFORM A"/>
    <property type="match status" value="1"/>
</dbReference>
<dbReference type="InterPro" id="IPR000073">
    <property type="entry name" value="AB_hydrolase_1"/>
</dbReference>
<dbReference type="GO" id="GO:0006654">
    <property type="term" value="P:phosphatidic acid biosynthetic process"/>
    <property type="evidence" value="ECO:0007669"/>
    <property type="project" value="TreeGrafter"/>
</dbReference>
<evidence type="ECO:0000256" key="22">
    <source>
        <dbReference type="ARBA" id="ARBA00048632"/>
    </source>
</evidence>
<evidence type="ECO:0000256" key="17">
    <source>
        <dbReference type="ARBA" id="ARBA00042413"/>
    </source>
</evidence>
<evidence type="ECO:0000256" key="24">
    <source>
        <dbReference type="ARBA" id="ARBA00049561"/>
    </source>
</evidence>
<comment type="catalytic activity">
    <reaction evidence="19">
        <text>1-hexadecanoyl-sn-glycero-3-phosphate + (9Z)-octadecenoyl-CoA = 1-hexadecanoyl-2-(9Z-octadecenoyl)-sn-glycero-3-phosphate + CoA</text>
        <dbReference type="Rhea" id="RHEA:33187"/>
        <dbReference type="ChEBI" id="CHEBI:57287"/>
        <dbReference type="ChEBI" id="CHEBI:57387"/>
        <dbReference type="ChEBI" id="CHEBI:57518"/>
        <dbReference type="ChEBI" id="CHEBI:64839"/>
    </reaction>
    <physiologicalReaction direction="left-to-right" evidence="19">
        <dbReference type="Rhea" id="RHEA:33188"/>
    </physiologicalReaction>
</comment>
<keyword evidence="12" id="KW-0443">Lipid metabolism</keyword>
<comment type="catalytic activity">
    <reaction evidence="20">
        <text>1-octadecanoyl-sn-glycero-3-phosphate + (9Z)-octadecenoyl-CoA = 1-octadecanoyl-2-(9Z-octadecenoyl)-sn-glycero-3-phosphate + CoA</text>
        <dbReference type="Rhea" id="RHEA:37163"/>
        <dbReference type="ChEBI" id="CHEBI:57287"/>
        <dbReference type="ChEBI" id="CHEBI:57387"/>
        <dbReference type="ChEBI" id="CHEBI:74560"/>
        <dbReference type="ChEBI" id="CHEBI:74565"/>
    </reaction>
    <physiologicalReaction direction="left-to-right" evidence="20">
        <dbReference type="Rhea" id="RHEA:37164"/>
    </physiologicalReaction>
</comment>
<evidence type="ECO:0000256" key="8">
    <source>
        <dbReference type="ARBA" id="ARBA00022677"/>
    </source>
</evidence>
<comment type="catalytic activity">
    <reaction evidence="1">
        <text>a 1-acyl-sn-glycero-3-phosphate + an acyl-CoA = a 1,2-diacyl-sn-glycero-3-phosphate + CoA</text>
        <dbReference type="Rhea" id="RHEA:19709"/>
        <dbReference type="ChEBI" id="CHEBI:57287"/>
        <dbReference type="ChEBI" id="CHEBI:57970"/>
        <dbReference type="ChEBI" id="CHEBI:58342"/>
        <dbReference type="ChEBI" id="CHEBI:58608"/>
        <dbReference type="EC" id="2.3.1.51"/>
    </reaction>
    <physiologicalReaction direction="left-to-right" evidence="1">
        <dbReference type="Rhea" id="RHEA:19710"/>
    </physiologicalReaction>
</comment>
<dbReference type="GO" id="GO:0003841">
    <property type="term" value="F:1-acylglycerol-3-phosphate O-acyltransferase activity"/>
    <property type="evidence" value="ECO:0007669"/>
    <property type="project" value="UniProtKB-EC"/>
</dbReference>
<dbReference type="Proteomes" id="UP000749559">
    <property type="component" value="Unassembled WGS sequence"/>
</dbReference>
<gene>
    <name evidence="26" type="ORF">OFUS_LOCUS5964</name>
</gene>
<sequence length="384" mass="43972">MSDEVEEYERSSWLSPSSWIKWVPTSMGFLREAEQRILQYFDDRMHKEYVYIQDKSKRLWTVKMNTDSENTPLVMIHGFGSGVGLWALNYDDLSQKRPLYAFDVLGFGRSSRPSFPTDPHLSEMEFVNSIEDWRKEMKLDKFILLGHSFGGYIATAYAIQHPENIKHLVLCDPWGFPERPHESGRQSSLPIWIKAIATLMKPFNLLAGLRAAGPWGPNLVAKFRPDLKRKFSHLFEDDTIFSYIYHCNAQTPSGETAFKNLSFAFGWAKNPMIKRINDLHSDVPVTFVNGSKSWLDKDIGHQIKYLRNDSYVEVQMIKGAGHHVYADRYQDFNDTVNEICDSVDNVGIDGANGQSNSEIDSDSAPVFDIYTNEEVSRSQADSNL</sequence>
<organism evidence="26 27">
    <name type="scientific">Owenia fusiformis</name>
    <name type="common">Polychaete worm</name>
    <dbReference type="NCBI Taxonomy" id="6347"/>
    <lineage>
        <taxon>Eukaryota</taxon>
        <taxon>Metazoa</taxon>
        <taxon>Spiralia</taxon>
        <taxon>Lophotrochozoa</taxon>
        <taxon>Annelida</taxon>
        <taxon>Polychaeta</taxon>
        <taxon>Sedentaria</taxon>
        <taxon>Canalipalpata</taxon>
        <taxon>Sabellida</taxon>
        <taxon>Oweniida</taxon>
        <taxon>Oweniidae</taxon>
        <taxon>Owenia</taxon>
    </lineage>
</organism>
<evidence type="ECO:0000256" key="19">
    <source>
        <dbReference type="ARBA" id="ARBA00047525"/>
    </source>
</evidence>
<dbReference type="GO" id="GO:0055088">
    <property type="term" value="P:lipid homeostasis"/>
    <property type="evidence" value="ECO:0007669"/>
    <property type="project" value="TreeGrafter"/>
</dbReference>
<dbReference type="GO" id="GO:0005811">
    <property type="term" value="C:lipid droplet"/>
    <property type="evidence" value="ECO:0007669"/>
    <property type="project" value="UniProtKB-SubCell"/>
</dbReference>
<comment type="catalytic activity">
    <reaction evidence="24">
        <text>1-(9Z-octadecenoyl)-sn-glycero-3-phosphate + (9Z)-octadecenoyl-CoA = 1,2-di-(9Z-octadecenoyl)-sn-glycero-3-phosphate + CoA</text>
        <dbReference type="Rhea" id="RHEA:37131"/>
        <dbReference type="ChEBI" id="CHEBI:57287"/>
        <dbReference type="ChEBI" id="CHEBI:57387"/>
        <dbReference type="ChEBI" id="CHEBI:74544"/>
        <dbReference type="ChEBI" id="CHEBI:74546"/>
    </reaction>
    <physiologicalReaction direction="left-to-right" evidence="24">
        <dbReference type="Rhea" id="RHEA:37132"/>
    </physiologicalReaction>
</comment>
<reference evidence="26" key="1">
    <citation type="submission" date="2022-03" db="EMBL/GenBank/DDBJ databases">
        <authorList>
            <person name="Martin C."/>
        </authorList>
    </citation>
    <scope>NUCLEOTIDE SEQUENCE</scope>
</reference>
<comment type="function">
    <text evidence="18">Coenzyme A-dependent lysophosphatidic acid acyltransferase that catalyzes the transfer of an acyl group on a lysophosphatidic acid. Functions preferentially with 1-oleoyl-lysophosphatidic acid followed by 1-palmitoyl-lysophosphatidic acid, 1-stearoyl-lysophosphatidic acid and 1-arachidonoyl-lysophosphatidic acid as lipid acceptor. Functions preferentially with arachidonoyl-CoA followed by oleoyl-CoA as acyl group donors. Functions in phosphatidic acid biosynthesis. May regulate the cellular storage of triacylglycerol through activation of the phospholipase PNPLA2. Involved in keratinocyte differentiation. Regulates lipid droplet fusion.</text>
</comment>
<dbReference type="GO" id="GO:0006631">
    <property type="term" value="P:fatty acid metabolic process"/>
    <property type="evidence" value="ECO:0007669"/>
    <property type="project" value="UniProtKB-KW"/>
</dbReference>
<dbReference type="AlphaFoldDB" id="A0A8J1XS56"/>
<comment type="catalytic activity">
    <reaction evidence="23">
        <text>1-(9Z-octadecenoyl)-sn-glycero-3-phosphate + (5Z,8Z,11Z,14Z)-eicosatetraenoyl-CoA = 1-(9Z)-octadecenoyl-2-(5Z,8Z,11Z,14Z)-eicosatetraenoyl-sn-glycero-3-phosphate + CoA</text>
        <dbReference type="Rhea" id="RHEA:37443"/>
        <dbReference type="ChEBI" id="CHEBI:57287"/>
        <dbReference type="ChEBI" id="CHEBI:57368"/>
        <dbReference type="ChEBI" id="CHEBI:74544"/>
        <dbReference type="ChEBI" id="CHEBI:74928"/>
    </reaction>
    <physiologicalReaction direction="left-to-right" evidence="23">
        <dbReference type="Rhea" id="RHEA:37444"/>
    </physiologicalReaction>
</comment>
<evidence type="ECO:0000256" key="11">
    <source>
        <dbReference type="ARBA" id="ARBA00022832"/>
    </source>
</evidence>
<evidence type="ECO:0000256" key="21">
    <source>
        <dbReference type="ARBA" id="ARBA00047849"/>
    </source>
</evidence>
<evidence type="ECO:0000256" key="23">
    <source>
        <dbReference type="ARBA" id="ARBA00048770"/>
    </source>
</evidence>
<dbReference type="FunFam" id="3.40.50.1820:FF:000019">
    <property type="entry name" value="1-acylglycerol-3-phosphate O-acyltransferase ABHD5"/>
    <property type="match status" value="1"/>
</dbReference>
<dbReference type="GO" id="GO:0030154">
    <property type="term" value="P:cell differentiation"/>
    <property type="evidence" value="ECO:0007669"/>
    <property type="project" value="UniProtKB-KW"/>
</dbReference>
<dbReference type="SUPFAM" id="SSF53474">
    <property type="entry name" value="alpha/beta-Hydrolases"/>
    <property type="match status" value="1"/>
</dbReference>
<evidence type="ECO:0000256" key="7">
    <source>
        <dbReference type="ARBA" id="ARBA00022516"/>
    </source>
</evidence>
<dbReference type="EC" id="2.3.1.51" evidence="5"/>
<proteinExistence type="inferred from homology"/>
<evidence type="ECO:0000256" key="16">
    <source>
        <dbReference type="ARBA" id="ARBA00040731"/>
    </source>
</evidence>
<dbReference type="OrthoDB" id="7457040at2759"/>
<keyword evidence="8" id="KW-0551">Lipid droplet</keyword>
<evidence type="ECO:0000256" key="9">
    <source>
        <dbReference type="ARBA" id="ARBA00022679"/>
    </source>
</evidence>
<evidence type="ECO:0000256" key="13">
    <source>
        <dbReference type="ARBA" id="ARBA00023315"/>
    </source>
</evidence>
<evidence type="ECO:0000256" key="10">
    <source>
        <dbReference type="ARBA" id="ARBA00022782"/>
    </source>
</evidence>
<dbReference type="Pfam" id="PF00561">
    <property type="entry name" value="Abhydrolase_1"/>
    <property type="match status" value="1"/>
</dbReference>
<evidence type="ECO:0000256" key="6">
    <source>
        <dbReference type="ARBA" id="ARBA00022490"/>
    </source>
</evidence>
<evidence type="ECO:0000256" key="18">
    <source>
        <dbReference type="ARBA" id="ARBA00045357"/>
    </source>
</evidence>
<dbReference type="EMBL" id="CAIIXF020000003">
    <property type="protein sequence ID" value="CAH1779129.1"/>
    <property type="molecule type" value="Genomic_DNA"/>
</dbReference>
<dbReference type="GO" id="GO:0052689">
    <property type="term" value="F:carboxylic ester hydrolase activity"/>
    <property type="evidence" value="ECO:0007669"/>
    <property type="project" value="TreeGrafter"/>
</dbReference>
<evidence type="ECO:0000259" key="25">
    <source>
        <dbReference type="Pfam" id="PF00561"/>
    </source>
</evidence>
<comment type="similarity">
    <text evidence="15">Belongs to the peptidase S33 family. ABHD4/ABHD5 subfamily.</text>
</comment>
<dbReference type="PRINTS" id="PR00111">
    <property type="entry name" value="ABHYDROLASE"/>
</dbReference>
<evidence type="ECO:0000256" key="4">
    <source>
        <dbReference type="ARBA" id="ARBA00004502"/>
    </source>
</evidence>
<evidence type="ECO:0000256" key="2">
    <source>
        <dbReference type="ARBA" id="ARBA00000816"/>
    </source>
</evidence>
<evidence type="ECO:0000313" key="27">
    <source>
        <dbReference type="Proteomes" id="UP000749559"/>
    </source>
</evidence>
<keyword evidence="9" id="KW-0808">Transferase</keyword>
<evidence type="ECO:0000256" key="5">
    <source>
        <dbReference type="ARBA" id="ARBA00013211"/>
    </source>
</evidence>